<evidence type="ECO:0000256" key="1">
    <source>
        <dbReference type="SAM" id="SignalP"/>
    </source>
</evidence>
<dbReference type="Pfam" id="PF00094">
    <property type="entry name" value="VWD"/>
    <property type="match status" value="1"/>
</dbReference>
<feature type="signal peptide" evidence="1">
    <location>
        <begin position="1"/>
        <end position="21"/>
    </location>
</feature>
<dbReference type="Pfam" id="PF26129">
    <property type="entry name" value="Vwde"/>
    <property type="match status" value="1"/>
</dbReference>
<name>A0A9D4GJ60_DREPO</name>
<dbReference type="AlphaFoldDB" id="A0A9D4GJ60"/>
<feature type="domain" description="VWFD" evidence="2">
    <location>
        <begin position="412"/>
        <end position="585"/>
    </location>
</feature>
<comment type="caution">
    <text evidence="3">The sequence shown here is derived from an EMBL/GenBank/DDBJ whole genome shotgun (WGS) entry which is preliminary data.</text>
</comment>
<dbReference type="Gene3D" id="2.10.25.10">
    <property type="entry name" value="Laminin"/>
    <property type="match status" value="1"/>
</dbReference>
<evidence type="ECO:0000313" key="3">
    <source>
        <dbReference type="EMBL" id="KAH3816030.1"/>
    </source>
</evidence>
<dbReference type="InterPro" id="IPR058727">
    <property type="entry name" value="Helical_Vwde"/>
</dbReference>
<sequence length="1036" mass="115277">MCVKISIWIWLYYTVATSSSADPCTDTSTQKLGSIRQRLVGYQLAADEDAICDIYIQVGWYFTDTFVLASTNQRCGTLRNWYRRDNDSLPKNINEQRNIVLCRNGPSNVCDKLSSANVIKCAEDKYVFYLIPVSSCIEAYCLERNSNGSPPGGTTPDISELKLSINVNVARPNGENELQFYCDFTPRANTNYYYKVVWALSHGSSWVHQLHQSEPVQYLSQGNFSQNTMMTERHLKAPTYFGLGVTIACSITASIDPATPESAPVISPERFCGIRALNRSSHVAIHNDKGAEIYYELTIPFGCEQGFESDSFCYLDVILFIPQSTTNCNKPDAIQRNSETNSCGLRFYRSDIGKPKKLFVQAKFPHPNAYLSQQMILTLTTVNNLAHPFFNGYAVDKVQVTVSTDQAVINNKGCYAVCDPHMMSFDGLGYEHHLTGTFDMYIHQNNNQKIQIMTQPCFNNGQTPHCVCGVAVQAGSDVVVISTCARVLDIRFIQCGDGILREKVNEVSKTKYRVTLPSGSYVDISLVYEGFLMNVHVTPSVADFNKTSGLCGSFDGNINNDRLKRPGSTDNDPNRSWMVQAKDNLFNENVVLSHWEDQYRFCTCDSKSVKPTYTATCDVETKKICDVKPVFKDRCVDKKRRKRRSGNGKYKPTDEGDFHQTVKLAFVSKYRDHFNQRQHRSIKQYTEETARQDCMQLLNTTAFQKCSNVPGLDFTATINDCILDAQITGTMEWTLSHLETIKSICIQQIDTQKLPPKEDLVGITVTINGSSFSNLSDENASLPLTVFTDEIFEEIQSVSCPHECSGFGICVNGSCICEKDHIGEDCSLDSTRPPEMIGIPDEGFCDLKERACKKTSVFGDNLIFENQVKCNIEPFEINVRNDILSEEKYQVTGVPQTFMEVSCPLEPSKKRSIDGGADINDIIARAYNISLSNDGLNFSEEDTFLVYDSACVTCSKTSGAIRCLKQSGLCMTDGECYGPGDTLGCYTCAVSGAGSAVWQPGPDCSKPSNDRPNSGGEQITAEYTVLLAFLAVAFGL</sequence>
<evidence type="ECO:0000313" key="4">
    <source>
        <dbReference type="Proteomes" id="UP000828390"/>
    </source>
</evidence>
<dbReference type="Proteomes" id="UP000828390">
    <property type="component" value="Unassembled WGS sequence"/>
</dbReference>
<proteinExistence type="predicted"/>
<evidence type="ECO:0000259" key="2">
    <source>
        <dbReference type="PROSITE" id="PS51233"/>
    </source>
</evidence>
<gene>
    <name evidence="3" type="ORF">DPMN_144570</name>
</gene>
<keyword evidence="4" id="KW-1185">Reference proteome</keyword>
<reference evidence="3" key="2">
    <citation type="submission" date="2020-11" db="EMBL/GenBank/DDBJ databases">
        <authorList>
            <person name="McCartney M.A."/>
            <person name="Auch B."/>
            <person name="Kono T."/>
            <person name="Mallez S."/>
            <person name="Becker A."/>
            <person name="Gohl D.M."/>
            <person name="Silverstein K.A.T."/>
            <person name="Koren S."/>
            <person name="Bechman K.B."/>
            <person name="Herman A."/>
            <person name="Abrahante J.E."/>
            <person name="Garbe J."/>
        </authorList>
    </citation>
    <scope>NUCLEOTIDE SEQUENCE</scope>
    <source>
        <strain evidence="3">Duluth1</strain>
        <tissue evidence="3">Whole animal</tissue>
    </source>
</reference>
<reference evidence="3" key="1">
    <citation type="journal article" date="2019" name="bioRxiv">
        <title>The Genome of the Zebra Mussel, Dreissena polymorpha: A Resource for Invasive Species Research.</title>
        <authorList>
            <person name="McCartney M.A."/>
            <person name="Auch B."/>
            <person name="Kono T."/>
            <person name="Mallez S."/>
            <person name="Zhang Y."/>
            <person name="Obille A."/>
            <person name="Becker A."/>
            <person name="Abrahante J.E."/>
            <person name="Garbe J."/>
            <person name="Badalamenti J.P."/>
            <person name="Herman A."/>
            <person name="Mangelson H."/>
            <person name="Liachko I."/>
            <person name="Sullivan S."/>
            <person name="Sone E.D."/>
            <person name="Koren S."/>
            <person name="Silverstein K.A.T."/>
            <person name="Beckman K.B."/>
            <person name="Gohl D.M."/>
        </authorList>
    </citation>
    <scope>NUCLEOTIDE SEQUENCE</scope>
    <source>
        <strain evidence="3">Duluth1</strain>
        <tissue evidence="3">Whole animal</tissue>
    </source>
</reference>
<dbReference type="PROSITE" id="PS51233">
    <property type="entry name" value="VWFD"/>
    <property type="match status" value="1"/>
</dbReference>
<organism evidence="3 4">
    <name type="scientific">Dreissena polymorpha</name>
    <name type="common">Zebra mussel</name>
    <name type="synonym">Mytilus polymorpha</name>
    <dbReference type="NCBI Taxonomy" id="45954"/>
    <lineage>
        <taxon>Eukaryota</taxon>
        <taxon>Metazoa</taxon>
        <taxon>Spiralia</taxon>
        <taxon>Lophotrochozoa</taxon>
        <taxon>Mollusca</taxon>
        <taxon>Bivalvia</taxon>
        <taxon>Autobranchia</taxon>
        <taxon>Heteroconchia</taxon>
        <taxon>Euheterodonta</taxon>
        <taxon>Imparidentia</taxon>
        <taxon>Neoheterodontei</taxon>
        <taxon>Myida</taxon>
        <taxon>Dreissenoidea</taxon>
        <taxon>Dreissenidae</taxon>
        <taxon>Dreissena</taxon>
    </lineage>
</organism>
<feature type="chain" id="PRO_5039395136" description="VWFD domain-containing protein" evidence="1">
    <location>
        <begin position="22"/>
        <end position="1036"/>
    </location>
</feature>
<accession>A0A9D4GJ60</accession>
<keyword evidence="1" id="KW-0732">Signal</keyword>
<dbReference type="EMBL" id="JAIWYP010000006">
    <property type="protein sequence ID" value="KAH3816030.1"/>
    <property type="molecule type" value="Genomic_DNA"/>
</dbReference>
<dbReference type="InterPro" id="IPR001846">
    <property type="entry name" value="VWF_type-D"/>
</dbReference>
<protein>
    <recommendedName>
        <fullName evidence="2">VWFD domain-containing protein</fullName>
    </recommendedName>
</protein>